<accession>A0ABQ7WKR0</accession>
<sequence>MSFLITLGLVETLYDTIVDRAKRELIGETIIKRARVDNQLVVFKEDMVDADVRAGVNIGVGVGVDVGDGICVGASVGGQSVGATSCSRCSGFLCEKCNKHDDDSIIYLQTLSEVVNEFKYTRGVRVISSNKVRDPYTPQPKRTKNILSRNTQFEENCQWP</sequence>
<dbReference type="EMBL" id="JAIVGD010000001">
    <property type="protein sequence ID" value="KAH0781331.1"/>
    <property type="molecule type" value="Genomic_DNA"/>
</dbReference>
<reference evidence="1 2" key="1">
    <citation type="journal article" date="2021" name="bioRxiv">
        <title>Chromosome-scale and haplotype-resolved genome assembly of a tetraploid potato cultivar.</title>
        <authorList>
            <person name="Sun H."/>
            <person name="Jiao W.-B."/>
            <person name="Krause K."/>
            <person name="Campoy J.A."/>
            <person name="Goel M."/>
            <person name="Folz-Donahue K."/>
            <person name="Kukat C."/>
            <person name="Huettel B."/>
            <person name="Schneeberger K."/>
        </authorList>
    </citation>
    <scope>NUCLEOTIDE SEQUENCE [LARGE SCALE GENOMIC DNA]</scope>
    <source>
        <strain evidence="1">SolTubOtavaFocal</strain>
        <tissue evidence="1">Leaves</tissue>
    </source>
</reference>
<organism evidence="1 2">
    <name type="scientific">Solanum tuberosum</name>
    <name type="common">Potato</name>
    <dbReference type="NCBI Taxonomy" id="4113"/>
    <lineage>
        <taxon>Eukaryota</taxon>
        <taxon>Viridiplantae</taxon>
        <taxon>Streptophyta</taxon>
        <taxon>Embryophyta</taxon>
        <taxon>Tracheophyta</taxon>
        <taxon>Spermatophyta</taxon>
        <taxon>Magnoliopsida</taxon>
        <taxon>eudicotyledons</taxon>
        <taxon>Gunneridae</taxon>
        <taxon>Pentapetalae</taxon>
        <taxon>asterids</taxon>
        <taxon>lamiids</taxon>
        <taxon>Solanales</taxon>
        <taxon>Solanaceae</taxon>
        <taxon>Solanoideae</taxon>
        <taxon>Solaneae</taxon>
        <taxon>Solanum</taxon>
    </lineage>
</organism>
<dbReference type="Proteomes" id="UP000826656">
    <property type="component" value="Unassembled WGS sequence"/>
</dbReference>
<protein>
    <submittedName>
        <fullName evidence="1">Uncharacterized protein</fullName>
    </submittedName>
</protein>
<evidence type="ECO:0000313" key="2">
    <source>
        <dbReference type="Proteomes" id="UP000826656"/>
    </source>
</evidence>
<comment type="caution">
    <text evidence="1">The sequence shown here is derived from an EMBL/GenBank/DDBJ whole genome shotgun (WGS) entry which is preliminary data.</text>
</comment>
<evidence type="ECO:0000313" key="1">
    <source>
        <dbReference type="EMBL" id="KAH0781331.1"/>
    </source>
</evidence>
<keyword evidence="2" id="KW-1185">Reference proteome</keyword>
<name>A0ABQ7WKR0_SOLTU</name>
<gene>
    <name evidence="1" type="ORF">KY290_000929</name>
</gene>
<proteinExistence type="predicted"/>